<dbReference type="AlphaFoldDB" id="A0AAV4S763"/>
<evidence type="ECO:0000313" key="3">
    <source>
        <dbReference type="Proteomes" id="UP001054837"/>
    </source>
</evidence>
<evidence type="ECO:0000256" key="1">
    <source>
        <dbReference type="SAM" id="MobiDB-lite"/>
    </source>
</evidence>
<proteinExistence type="predicted"/>
<dbReference type="Proteomes" id="UP001054837">
    <property type="component" value="Unassembled WGS sequence"/>
</dbReference>
<comment type="caution">
    <text evidence="2">The sequence shown here is derived from an EMBL/GenBank/DDBJ whole genome shotgun (WGS) entry which is preliminary data.</text>
</comment>
<accession>A0AAV4S763</accession>
<dbReference type="EMBL" id="BPLQ01007091">
    <property type="protein sequence ID" value="GIY27843.1"/>
    <property type="molecule type" value="Genomic_DNA"/>
</dbReference>
<protein>
    <submittedName>
        <fullName evidence="2">Uncharacterized protein</fullName>
    </submittedName>
</protein>
<keyword evidence="3" id="KW-1185">Reference proteome</keyword>
<gene>
    <name evidence="2" type="ORF">CDAR_515701</name>
</gene>
<sequence>MIIYSIDFPTIETVLRYNFFIFITSRILRERPLFTVARTVGLADDASIIRKRKSSSQTERKKRKRRKDSNETVKAQLWLRVEMDLGRPV</sequence>
<feature type="region of interest" description="Disordered" evidence="1">
    <location>
        <begin position="52"/>
        <end position="71"/>
    </location>
</feature>
<organism evidence="2 3">
    <name type="scientific">Caerostris darwini</name>
    <dbReference type="NCBI Taxonomy" id="1538125"/>
    <lineage>
        <taxon>Eukaryota</taxon>
        <taxon>Metazoa</taxon>
        <taxon>Ecdysozoa</taxon>
        <taxon>Arthropoda</taxon>
        <taxon>Chelicerata</taxon>
        <taxon>Arachnida</taxon>
        <taxon>Araneae</taxon>
        <taxon>Araneomorphae</taxon>
        <taxon>Entelegynae</taxon>
        <taxon>Araneoidea</taxon>
        <taxon>Araneidae</taxon>
        <taxon>Caerostris</taxon>
    </lineage>
</organism>
<name>A0AAV4S763_9ARAC</name>
<reference evidence="2 3" key="1">
    <citation type="submission" date="2021-06" db="EMBL/GenBank/DDBJ databases">
        <title>Caerostris darwini draft genome.</title>
        <authorList>
            <person name="Kono N."/>
            <person name="Arakawa K."/>
        </authorList>
    </citation>
    <scope>NUCLEOTIDE SEQUENCE [LARGE SCALE GENOMIC DNA]</scope>
</reference>
<evidence type="ECO:0000313" key="2">
    <source>
        <dbReference type="EMBL" id="GIY27843.1"/>
    </source>
</evidence>
<feature type="compositionally biased region" description="Basic residues" evidence="1">
    <location>
        <begin position="52"/>
        <end position="67"/>
    </location>
</feature>